<feature type="transmembrane region" description="Helical" evidence="1">
    <location>
        <begin position="75"/>
        <end position="107"/>
    </location>
</feature>
<evidence type="ECO:0000313" key="4">
    <source>
        <dbReference type="Proteomes" id="UP000254603"/>
    </source>
</evidence>
<dbReference type="STRING" id="1122619.GCA_000373745_00640"/>
<gene>
    <name evidence="2" type="ORF">I6G29_02485</name>
    <name evidence="3" type="ORF">NCTC11997_00546</name>
</gene>
<keyword evidence="1" id="KW-0472">Membrane</keyword>
<dbReference type="EMBL" id="UGSB01000001">
    <property type="protein sequence ID" value="SUA51304.1"/>
    <property type="molecule type" value="Genomic_DNA"/>
</dbReference>
<name>A0A378XC32_9BURK</name>
<dbReference type="EMBL" id="CP065725">
    <property type="protein sequence ID" value="QPT40494.1"/>
    <property type="molecule type" value="Genomic_DNA"/>
</dbReference>
<evidence type="ECO:0000313" key="2">
    <source>
        <dbReference type="EMBL" id="QPT40494.1"/>
    </source>
</evidence>
<accession>A0A378XC32</accession>
<dbReference type="OrthoDB" id="5405464at2"/>
<feature type="transmembrane region" description="Helical" evidence="1">
    <location>
        <begin position="28"/>
        <end position="54"/>
    </location>
</feature>
<dbReference type="Proteomes" id="UP000254603">
    <property type="component" value="Unassembled WGS sequence"/>
</dbReference>
<keyword evidence="5" id="KW-1185">Reference proteome</keyword>
<organism evidence="3 4">
    <name type="scientific">Oligella ureolytica</name>
    <dbReference type="NCBI Taxonomy" id="90244"/>
    <lineage>
        <taxon>Bacteria</taxon>
        <taxon>Pseudomonadati</taxon>
        <taxon>Pseudomonadota</taxon>
        <taxon>Betaproteobacteria</taxon>
        <taxon>Burkholderiales</taxon>
        <taxon>Alcaligenaceae</taxon>
        <taxon>Oligella</taxon>
    </lineage>
</organism>
<dbReference type="Proteomes" id="UP000594903">
    <property type="component" value="Chromosome"/>
</dbReference>
<dbReference type="RefSeq" id="WP_018573818.1">
    <property type="nucleotide sequence ID" value="NZ_CP065725.1"/>
</dbReference>
<dbReference type="AlphaFoldDB" id="A0A378XC32"/>
<evidence type="ECO:0000313" key="3">
    <source>
        <dbReference type="EMBL" id="SUA51304.1"/>
    </source>
</evidence>
<sequence length="152" mass="17893">MQDFATQLQQKEQTQEKPVKSEDKNFLLATYVFFALGIFTGGVTTLIGIIMAYIKQSDYRNTIYESHITYLIRTFWLTIFFFISGFVLFFVGSVFSALFIFIGIGFITFPLSVMFSYLLYIWAFVWFIVRVVIGFISFYDNRPIARPYTWLF</sequence>
<protein>
    <submittedName>
        <fullName evidence="3">Predicted membrane protein</fullName>
    </submittedName>
</protein>
<feature type="transmembrane region" description="Helical" evidence="1">
    <location>
        <begin position="119"/>
        <end position="139"/>
    </location>
</feature>
<reference evidence="3 4" key="1">
    <citation type="submission" date="2018-06" db="EMBL/GenBank/DDBJ databases">
        <authorList>
            <consortium name="Pathogen Informatics"/>
            <person name="Doyle S."/>
        </authorList>
    </citation>
    <scope>NUCLEOTIDE SEQUENCE [LARGE SCALE GENOMIC DNA]</scope>
    <source>
        <strain evidence="3 4">NCTC11997</strain>
    </source>
</reference>
<proteinExistence type="predicted"/>
<evidence type="ECO:0000313" key="5">
    <source>
        <dbReference type="Proteomes" id="UP000594903"/>
    </source>
</evidence>
<keyword evidence="1" id="KW-0812">Transmembrane</keyword>
<reference evidence="2 5" key="2">
    <citation type="submission" date="2020-12" db="EMBL/GenBank/DDBJ databases">
        <title>FDA dAtabase for Regulatory Grade micrObial Sequences (FDA-ARGOS): Supporting development and validation of Infectious Disease Dx tests.</title>
        <authorList>
            <person name="Sproer C."/>
            <person name="Gronow S."/>
            <person name="Severitt S."/>
            <person name="Schroder I."/>
            <person name="Tallon L."/>
            <person name="Sadzewicz L."/>
            <person name="Zhao X."/>
            <person name="Boylan J."/>
            <person name="Ott S."/>
            <person name="Bowen H."/>
            <person name="Vavikolanu K."/>
            <person name="Mehta A."/>
            <person name="Aluvathingal J."/>
            <person name="Nadendla S."/>
            <person name="Lowell S."/>
            <person name="Myers T."/>
            <person name="Yan Y."/>
            <person name="Sichtig H."/>
        </authorList>
    </citation>
    <scope>NUCLEOTIDE SEQUENCE [LARGE SCALE GENOMIC DNA]</scope>
    <source>
        <strain evidence="2 5">FDAARGOS_872</strain>
    </source>
</reference>
<keyword evidence="1" id="KW-1133">Transmembrane helix</keyword>
<evidence type="ECO:0000256" key="1">
    <source>
        <dbReference type="SAM" id="Phobius"/>
    </source>
</evidence>